<comment type="subcellular location">
    <subcellularLocation>
        <location evidence="1">Membrane</location>
        <topology evidence="1">Multi-pass membrane protein</topology>
    </subcellularLocation>
</comment>
<feature type="transmembrane region" description="Helical" evidence="7">
    <location>
        <begin position="191"/>
        <end position="208"/>
    </location>
</feature>
<dbReference type="InterPro" id="IPR027469">
    <property type="entry name" value="Cation_efflux_TMD_sf"/>
</dbReference>
<dbReference type="Pfam" id="PF16916">
    <property type="entry name" value="ZT_dimer"/>
    <property type="match status" value="1"/>
</dbReference>
<dbReference type="InterPro" id="IPR002524">
    <property type="entry name" value="Cation_efflux"/>
</dbReference>
<evidence type="ECO:0000256" key="5">
    <source>
        <dbReference type="ARBA" id="ARBA00022989"/>
    </source>
</evidence>
<dbReference type="NCBIfam" id="TIGR01297">
    <property type="entry name" value="CDF"/>
    <property type="match status" value="1"/>
</dbReference>
<feature type="transmembrane region" description="Helical" evidence="7">
    <location>
        <begin position="167"/>
        <end position="185"/>
    </location>
</feature>
<dbReference type="STRING" id="1454004.AW11_02686"/>
<dbReference type="Pfam" id="PF01545">
    <property type="entry name" value="Cation_efflux"/>
    <property type="match status" value="1"/>
</dbReference>
<dbReference type="SUPFAM" id="SSF160240">
    <property type="entry name" value="Cation efflux protein cytoplasmic domain-like"/>
    <property type="match status" value="1"/>
</dbReference>
<evidence type="ECO:0000256" key="4">
    <source>
        <dbReference type="ARBA" id="ARBA00022692"/>
    </source>
</evidence>
<dbReference type="InterPro" id="IPR058533">
    <property type="entry name" value="Cation_efflux_TM"/>
</dbReference>
<keyword evidence="5 7" id="KW-1133">Transmembrane helix</keyword>
<keyword evidence="6 7" id="KW-0472">Membrane</keyword>
<reference evidence="10" key="1">
    <citation type="submission" date="2014-02" db="EMBL/GenBank/DDBJ databases">
        <title>Expanding our view of genomic diversity in Candidatus Accumulibacter clades.</title>
        <authorList>
            <person name="Skennerton C.T."/>
            <person name="Barr J.J."/>
            <person name="Slater F.R."/>
            <person name="Bond P.L."/>
            <person name="Tyson G.W."/>
        </authorList>
    </citation>
    <scope>NUCLEOTIDE SEQUENCE [LARGE SCALE GENOMIC DNA]</scope>
</reference>
<evidence type="ECO:0000313" key="10">
    <source>
        <dbReference type="EMBL" id="EXI87259.1"/>
    </source>
</evidence>
<dbReference type="Gene3D" id="3.30.70.1350">
    <property type="entry name" value="Cation efflux protein, cytoplasmic domain"/>
    <property type="match status" value="1"/>
</dbReference>
<dbReference type="GO" id="GO:0015086">
    <property type="term" value="F:cadmium ion transmembrane transporter activity"/>
    <property type="evidence" value="ECO:0007669"/>
    <property type="project" value="TreeGrafter"/>
</dbReference>
<evidence type="ECO:0000256" key="6">
    <source>
        <dbReference type="ARBA" id="ARBA00023136"/>
    </source>
</evidence>
<dbReference type="Gene3D" id="1.20.1510.10">
    <property type="entry name" value="Cation efflux protein transmembrane domain"/>
    <property type="match status" value="1"/>
</dbReference>
<protein>
    <submittedName>
        <fullName evidence="10">Ferrous-iron efflux pump FieF</fullName>
    </submittedName>
</protein>
<sequence>MAAGAVGGDNGRMSSPSLKPYVWLSIAAALATIALKAVAWLLTGSVGLLSDALESLVNLAGACMALAMLSIAEQPEDEGHRFGHGKAEYFSSGFEGLLILFAAIAIAIAAGERLLNPQPLEAVGVGLTVSAIAAMINLIVGRVLLLAGRRHRSITLEADARHLLTDVWTSLGVVVGVGAVALSGWLWLDPILALLVAGNIVWTAWQLLRRSANGLMDGSLPREQQAQVLRVLEGYRSQGIDYHALRSREAGARSFISLHVLVPGAWTVARAHQLVEGLESELRQELPHASVFVHIEPREDPASHQDLGLDR</sequence>
<evidence type="ECO:0000259" key="8">
    <source>
        <dbReference type="Pfam" id="PF01545"/>
    </source>
</evidence>
<dbReference type="eggNOG" id="COG0053">
    <property type="taxonomic scope" value="Bacteria"/>
</dbReference>
<feature type="transmembrane region" description="Helical" evidence="7">
    <location>
        <begin position="93"/>
        <end position="111"/>
    </location>
</feature>
<feature type="transmembrane region" description="Helical" evidence="7">
    <location>
        <begin position="123"/>
        <end position="146"/>
    </location>
</feature>
<name>A0A011R7Z6_ACCRE</name>
<dbReference type="PATRIC" id="fig|1454004.3.peg.2778"/>
<dbReference type="GO" id="GO:0006882">
    <property type="term" value="P:intracellular zinc ion homeostasis"/>
    <property type="evidence" value="ECO:0007669"/>
    <property type="project" value="TreeGrafter"/>
</dbReference>
<gene>
    <name evidence="10" type="primary">fieF</name>
    <name evidence="10" type="ORF">AW11_02686</name>
</gene>
<keyword evidence="4 7" id="KW-0812">Transmembrane</keyword>
<evidence type="ECO:0000256" key="3">
    <source>
        <dbReference type="ARBA" id="ARBA00022448"/>
    </source>
</evidence>
<dbReference type="GO" id="GO:0015093">
    <property type="term" value="F:ferrous iron transmembrane transporter activity"/>
    <property type="evidence" value="ECO:0007669"/>
    <property type="project" value="TreeGrafter"/>
</dbReference>
<dbReference type="InterPro" id="IPR027470">
    <property type="entry name" value="Cation_efflux_CTD"/>
</dbReference>
<evidence type="ECO:0000256" key="7">
    <source>
        <dbReference type="SAM" id="Phobius"/>
    </source>
</evidence>
<evidence type="ECO:0000259" key="9">
    <source>
        <dbReference type="Pfam" id="PF16916"/>
    </source>
</evidence>
<comment type="caution">
    <text evidence="10">The sequence shown here is derived from an EMBL/GenBank/DDBJ whole genome shotgun (WGS) entry which is preliminary data.</text>
</comment>
<dbReference type="PANTHER" id="PTHR43840">
    <property type="entry name" value="MITOCHONDRIAL METAL TRANSPORTER 1-RELATED"/>
    <property type="match status" value="1"/>
</dbReference>
<dbReference type="EMBL" id="JEMY01000036">
    <property type="protein sequence ID" value="EXI87259.1"/>
    <property type="molecule type" value="Genomic_DNA"/>
</dbReference>
<dbReference type="Proteomes" id="UP000022141">
    <property type="component" value="Unassembled WGS sequence"/>
</dbReference>
<dbReference type="AlphaFoldDB" id="A0A011R7Z6"/>
<dbReference type="InterPro" id="IPR036837">
    <property type="entry name" value="Cation_efflux_CTD_sf"/>
</dbReference>
<comment type="similarity">
    <text evidence="2">Belongs to the cation diffusion facilitator (CDF) transporter (TC 2.A.4) family.</text>
</comment>
<evidence type="ECO:0000256" key="2">
    <source>
        <dbReference type="ARBA" id="ARBA00008114"/>
    </source>
</evidence>
<feature type="domain" description="Cation efflux protein transmembrane" evidence="8">
    <location>
        <begin position="22"/>
        <end position="216"/>
    </location>
</feature>
<evidence type="ECO:0000313" key="11">
    <source>
        <dbReference type="Proteomes" id="UP000022141"/>
    </source>
</evidence>
<dbReference type="PANTHER" id="PTHR43840:SF15">
    <property type="entry name" value="MITOCHONDRIAL METAL TRANSPORTER 1-RELATED"/>
    <property type="match status" value="1"/>
</dbReference>
<dbReference type="SUPFAM" id="SSF161111">
    <property type="entry name" value="Cation efflux protein transmembrane domain-like"/>
    <property type="match status" value="1"/>
</dbReference>
<keyword evidence="3" id="KW-0813">Transport</keyword>
<evidence type="ECO:0000256" key="1">
    <source>
        <dbReference type="ARBA" id="ARBA00004141"/>
    </source>
</evidence>
<feature type="transmembrane region" description="Helical" evidence="7">
    <location>
        <begin position="21"/>
        <end position="43"/>
    </location>
</feature>
<dbReference type="GO" id="GO:0005886">
    <property type="term" value="C:plasma membrane"/>
    <property type="evidence" value="ECO:0007669"/>
    <property type="project" value="TreeGrafter"/>
</dbReference>
<keyword evidence="11" id="KW-1185">Reference proteome</keyword>
<proteinExistence type="inferred from homology"/>
<dbReference type="GO" id="GO:0015341">
    <property type="term" value="F:zinc efflux antiporter activity"/>
    <property type="evidence" value="ECO:0007669"/>
    <property type="project" value="TreeGrafter"/>
</dbReference>
<accession>A0A011R7Z6</accession>
<organism evidence="10 11">
    <name type="scientific">Accumulibacter regalis</name>
    <dbReference type="NCBI Taxonomy" id="522306"/>
    <lineage>
        <taxon>Bacteria</taxon>
        <taxon>Pseudomonadati</taxon>
        <taxon>Pseudomonadota</taxon>
        <taxon>Betaproteobacteria</taxon>
        <taxon>Candidatus Accumulibacter</taxon>
    </lineage>
</organism>
<dbReference type="InterPro" id="IPR050291">
    <property type="entry name" value="CDF_Transporter"/>
</dbReference>
<feature type="domain" description="Cation efflux protein cytoplasmic" evidence="9">
    <location>
        <begin position="220"/>
        <end position="297"/>
    </location>
</feature>